<dbReference type="AlphaFoldDB" id="A0A9P7J8D5"/>
<reference evidence="1" key="1">
    <citation type="journal article" date="2020" name="New Phytol.">
        <title>Comparative genomics reveals dynamic genome evolution in host specialist ectomycorrhizal fungi.</title>
        <authorList>
            <person name="Lofgren L.A."/>
            <person name="Nguyen N.H."/>
            <person name="Vilgalys R."/>
            <person name="Ruytinx J."/>
            <person name="Liao H.L."/>
            <person name="Branco S."/>
            <person name="Kuo A."/>
            <person name="LaButti K."/>
            <person name="Lipzen A."/>
            <person name="Andreopoulos W."/>
            <person name="Pangilinan J."/>
            <person name="Riley R."/>
            <person name="Hundley H."/>
            <person name="Na H."/>
            <person name="Barry K."/>
            <person name="Grigoriev I.V."/>
            <person name="Stajich J.E."/>
            <person name="Kennedy P.G."/>
        </authorList>
    </citation>
    <scope>NUCLEOTIDE SEQUENCE</scope>
    <source>
        <strain evidence="1">MN1</strain>
    </source>
</reference>
<organism evidence="1 2">
    <name type="scientific">Suillus subaureus</name>
    <dbReference type="NCBI Taxonomy" id="48587"/>
    <lineage>
        <taxon>Eukaryota</taxon>
        <taxon>Fungi</taxon>
        <taxon>Dikarya</taxon>
        <taxon>Basidiomycota</taxon>
        <taxon>Agaricomycotina</taxon>
        <taxon>Agaricomycetes</taxon>
        <taxon>Agaricomycetidae</taxon>
        <taxon>Boletales</taxon>
        <taxon>Suillineae</taxon>
        <taxon>Suillaceae</taxon>
        <taxon>Suillus</taxon>
    </lineage>
</organism>
<dbReference type="EMBL" id="JABBWG010000037">
    <property type="protein sequence ID" value="KAG1808586.1"/>
    <property type="molecule type" value="Genomic_DNA"/>
</dbReference>
<sequence length="111" mass="12876">MIGGQPPTFPYNSKIFPPLPRRHVLQAGHLRHYPSDTLRRGRPPFCWRCSFKVLPRRSSWFLPHRTAKKLLRDDFTPKDNQLPPAGDNMIDIYTPASSRFQRYCKPGGLTT</sequence>
<accession>A0A9P7J8D5</accession>
<name>A0A9P7J8D5_9AGAM</name>
<dbReference type="GeneID" id="64637729"/>
<evidence type="ECO:0000313" key="2">
    <source>
        <dbReference type="Proteomes" id="UP000807769"/>
    </source>
</evidence>
<proteinExistence type="predicted"/>
<keyword evidence="2" id="KW-1185">Reference proteome</keyword>
<gene>
    <name evidence="1" type="ORF">BJ212DRAFT_637105</name>
</gene>
<comment type="caution">
    <text evidence="1">The sequence shown here is derived from an EMBL/GenBank/DDBJ whole genome shotgun (WGS) entry which is preliminary data.</text>
</comment>
<dbReference type="Proteomes" id="UP000807769">
    <property type="component" value="Unassembled WGS sequence"/>
</dbReference>
<dbReference type="RefSeq" id="XP_041188679.1">
    <property type="nucleotide sequence ID" value="XM_041343713.1"/>
</dbReference>
<protein>
    <submittedName>
        <fullName evidence="1">Uncharacterized protein</fullName>
    </submittedName>
</protein>
<evidence type="ECO:0000313" key="1">
    <source>
        <dbReference type="EMBL" id="KAG1808586.1"/>
    </source>
</evidence>